<organism evidence="2 3">
    <name type="scientific">Candidatus Nanogingivalis gingivitcus</name>
    <dbReference type="NCBI Taxonomy" id="2171992"/>
    <lineage>
        <taxon>Bacteria</taxon>
        <taxon>Candidatus Saccharimonadota</taxon>
        <taxon>Candidatus Nanosyncoccalia</taxon>
        <taxon>Candidatus Nanogingivales</taxon>
        <taxon>Candidatus Nanogingivalaceae</taxon>
        <taxon>Candidatus Nanogingivalis</taxon>
    </lineage>
</organism>
<evidence type="ECO:0000313" key="2">
    <source>
        <dbReference type="EMBL" id="RYC72539.1"/>
    </source>
</evidence>
<evidence type="ECO:0008006" key="4">
    <source>
        <dbReference type="Google" id="ProtNLM"/>
    </source>
</evidence>
<dbReference type="Proteomes" id="UP001190925">
    <property type="component" value="Unassembled WGS sequence"/>
</dbReference>
<feature type="transmembrane region" description="Helical" evidence="1">
    <location>
        <begin position="116"/>
        <end position="139"/>
    </location>
</feature>
<feature type="transmembrane region" description="Helical" evidence="1">
    <location>
        <begin position="12"/>
        <end position="32"/>
    </location>
</feature>
<proteinExistence type="predicted"/>
<keyword evidence="3" id="KW-1185">Reference proteome</keyword>
<keyword evidence="1" id="KW-0812">Transmembrane</keyword>
<comment type="caution">
    <text evidence="2">The sequence shown here is derived from an EMBL/GenBank/DDBJ whole genome shotgun (WGS) entry which is preliminary data.</text>
</comment>
<protein>
    <recommendedName>
        <fullName evidence="4">DUF3592 domain-containing protein</fullName>
    </recommendedName>
</protein>
<reference evidence="2 3" key="2">
    <citation type="journal article" date="2020" name="Cell Rep.">
        <title>Acquisition and Adaptation of Ultra-small Parasitic Reduced Genome Bacteria to Mammalian Hosts.</title>
        <authorList>
            <person name="McLean J.S."/>
            <person name="Bor B."/>
            <person name="Kerns K.A."/>
            <person name="Liu Q."/>
            <person name="To T.T."/>
            <person name="Solden L."/>
            <person name="Hendrickson E.L."/>
            <person name="Wrighton K."/>
            <person name="Shi W."/>
            <person name="He X."/>
        </authorList>
    </citation>
    <scope>NUCLEOTIDE SEQUENCE [LARGE SCALE GENOMIC DNA]</scope>
    <source>
        <strain evidence="2 3">TM7_CMJM_G6_1_HOT_870</strain>
    </source>
</reference>
<gene>
    <name evidence="2" type="ORF">G6CMJM_00466</name>
</gene>
<accession>A0ABY0FHX1</accession>
<keyword evidence="1" id="KW-1133">Transmembrane helix</keyword>
<keyword evidence="1" id="KW-0472">Membrane</keyword>
<name>A0ABY0FHX1_9BACT</name>
<dbReference type="EMBL" id="PRLK01000006">
    <property type="protein sequence ID" value="RYC72539.1"/>
    <property type="molecule type" value="Genomic_DNA"/>
</dbReference>
<dbReference type="RefSeq" id="WP_129718867.1">
    <property type="nucleotide sequence ID" value="NZ_PRLK01000006.1"/>
</dbReference>
<sequence>MNKKNIIMQNIKNIPFIFIGIVSIIFGLVMLWDTVILPLYKMNTWVKTTGEVVGYEKKSSSKIDDSGNSEQVDGYIAVIDYKIKDATNEVHLEMNNTPEIGTKYELYYNPKDDKDYILGGVNYLNLLFITNLIIGTWIIKENLLRTFKNRKDNKINNSLVNSGLQAIGKIDRIERSKDGFYQVVVKILMDNGEYHEYKSDKHKIIKDRLNIIGKKVSVYFDKNDYQKYYVDINNIK</sequence>
<reference evidence="2 3" key="1">
    <citation type="journal article" date="2018" name="bioRxiv">
        <title>Evidence of independent acquisition and adaption of ultra-small bacteria to human hosts across the highly diverse yet reduced genomes of the phylum Saccharibacteria.</title>
        <authorList>
            <person name="McLean J.S."/>
            <person name="Bor B."/>
            <person name="To T.T."/>
            <person name="Liu Q."/>
            <person name="Kearns K.A."/>
            <person name="Solden L.M."/>
            <person name="Wrighton K.C."/>
            <person name="He X."/>
            <person name="Shi W."/>
        </authorList>
    </citation>
    <scope>NUCLEOTIDE SEQUENCE [LARGE SCALE GENOMIC DNA]</scope>
    <source>
        <strain evidence="2 3">TM7_CMJM_G6_1_HOT_870</strain>
    </source>
</reference>
<evidence type="ECO:0000256" key="1">
    <source>
        <dbReference type="SAM" id="Phobius"/>
    </source>
</evidence>
<evidence type="ECO:0000313" key="3">
    <source>
        <dbReference type="Proteomes" id="UP001190925"/>
    </source>
</evidence>